<evidence type="ECO:0000313" key="7">
    <source>
        <dbReference type="Proteomes" id="UP000192591"/>
    </source>
</evidence>
<proteinExistence type="predicted"/>
<organism evidence="6 7">
    <name type="scientific">Saccharomonospora piscinae</name>
    <dbReference type="NCBI Taxonomy" id="687388"/>
    <lineage>
        <taxon>Bacteria</taxon>
        <taxon>Bacillati</taxon>
        <taxon>Actinomycetota</taxon>
        <taxon>Actinomycetes</taxon>
        <taxon>Pseudonocardiales</taxon>
        <taxon>Pseudonocardiaceae</taxon>
        <taxon>Saccharomonospora</taxon>
    </lineage>
</organism>
<keyword evidence="7" id="KW-1185">Reference proteome</keyword>
<evidence type="ECO:0000256" key="2">
    <source>
        <dbReference type="ARBA" id="ARBA00022777"/>
    </source>
</evidence>
<comment type="caution">
    <text evidence="6">The sequence shown here is derived from an EMBL/GenBank/DDBJ whole genome shotgun (WGS) entry which is preliminary data.</text>
</comment>
<keyword evidence="4" id="KW-1133">Transmembrane helix</keyword>
<dbReference type="InterPro" id="IPR003594">
    <property type="entry name" value="HATPase_dom"/>
</dbReference>
<dbReference type="SUPFAM" id="SSF55874">
    <property type="entry name" value="ATPase domain of HSP90 chaperone/DNA topoisomerase II/histidine kinase"/>
    <property type="match status" value="1"/>
</dbReference>
<sequence length="377" mass="39686">MKRGDSGDVTEQEVLRRGRRYATVVRAAVLTCVTPVAAHQAPAATELLALAVAATLAAWSAIAVWRGPRRWVVVTDVAVLLVLCLAQRWLVVPELVGDNANWVIATVAITVVAQQWYLNQGARLLVTLAVLGACLAGNVVAAPSALPNAVTLVAWSTAEAVLSWGLFLVVRAGARAADRELTGGERARRRAAVAAARRTDEQEYLAMLHDTAAATLLAAGTAGQPDRWIREQAARDLAVLRDQGRTPATRPDHEDLFPSLRAVLGEAMVDAELTSPAHVTMPAAQAEAIRRATSEALANVAGHAGVTTASVTVSQVDGVTTVEVIDRGCGFVPARVAPHSRGVAYSIVRRMELVGGQGTVASAPGRGTQVTLRWPGE</sequence>
<dbReference type="STRING" id="1962155.B1813_06895"/>
<dbReference type="Pfam" id="PF02518">
    <property type="entry name" value="HATPase_c"/>
    <property type="match status" value="1"/>
</dbReference>
<reference evidence="6 7" key="1">
    <citation type="submission" date="2017-02" db="EMBL/GenBank/DDBJ databases">
        <title>Draft genome of Saccharomonospora sp. 154.</title>
        <authorList>
            <person name="Alonso-Carmona G.S."/>
            <person name="De La Haba R."/>
            <person name="Vera-Gargallo B."/>
            <person name="Sandoval-Trujillo A.H."/>
            <person name="Ramirez-Duran N."/>
            <person name="Ventosa A."/>
        </authorList>
    </citation>
    <scope>NUCLEOTIDE SEQUENCE [LARGE SCALE GENOMIC DNA]</scope>
    <source>
        <strain evidence="6 7">LRS4.154</strain>
    </source>
</reference>
<feature type="transmembrane region" description="Helical" evidence="4">
    <location>
        <begin position="21"/>
        <end position="41"/>
    </location>
</feature>
<dbReference type="InterPro" id="IPR036890">
    <property type="entry name" value="HATPase_C_sf"/>
</dbReference>
<feature type="transmembrane region" description="Helical" evidence="4">
    <location>
        <begin position="152"/>
        <end position="170"/>
    </location>
</feature>
<keyword evidence="3" id="KW-0902">Two-component regulatory system</keyword>
<dbReference type="EMBL" id="MWIH01000005">
    <property type="protein sequence ID" value="OQO92002.1"/>
    <property type="molecule type" value="Genomic_DNA"/>
</dbReference>
<dbReference type="AlphaFoldDB" id="A0A1V9A4D2"/>
<evidence type="ECO:0000256" key="3">
    <source>
        <dbReference type="ARBA" id="ARBA00023012"/>
    </source>
</evidence>
<dbReference type="GO" id="GO:0000160">
    <property type="term" value="P:phosphorelay signal transduction system"/>
    <property type="evidence" value="ECO:0007669"/>
    <property type="project" value="UniProtKB-KW"/>
</dbReference>
<feature type="transmembrane region" description="Helical" evidence="4">
    <location>
        <begin position="47"/>
        <end position="65"/>
    </location>
</feature>
<dbReference type="Gene3D" id="3.30.565.10">
    <property type="entry name" value="Histidine kinase-like ATPase, C-terminal domain"/>
    <property type="match status" value="1"/>
</dbReference>
<feature type="transmembrane region" description="Helical" evidence="4">
    <location>
        <begin position="72"/>
        <end position="90"/>
    </location>
</feature>
<keyword evidence="4" id="KW-0812">Transmembrane</keyword>
<evidence type="ECO:0000256" key="4">
    <source>
        <dbReference type="SAM" id="Phobius"/>
    </source>
</evidence>
<evidence type="ECO:0000313" key="6">
    <source>
        <dbReference type="EMBL" id="OQO92002.1"/>
    </source>
</evidence>
<keyword evidence="1" id="KW-0808">Transferase</keyword>
<dbReference type="Proteomes" id="UP000192591">
    <property type="component" value="Unassembled WGS sequence"/>
</dbReference>
<keyword evidence="4" id="KW-0472">Membrane</keyword>
<dbReference type="CDD" id="cd16917">
    <property type="entry name" value="HATPase_UhpB-NarQ-NarX-like"/>
    <property type="match status" value="1"/>
</dbReference>
<feature type="transmembrane region" description="Helical" evidence="4">
    <location>
        <begin position="125"/>
        <end position="146"/>
    </location>
</feature>
<evidence type="ECO:0000256" key="1">
    <source>
        <dbReference type="ARBA" id="ARBA00022679"/>
    </source>
</evidence>
<name>A0A1V9A4D2_SACPI</name>
<gene>
    <name evidence="6" type="ORF">B1813_06895</name>
</gene>
<evidence type="ECO:0000259" key="5">
    <source>
        <dbReference type="Pfam" id="PF02518"/>
    </source>
</evidence>
<feature type="domain" description="Histidine kinase/HSP90-like ATPase" evidence="5">
    <location>
        <begin position="286"/>
        <end position="375"/>
    </location>
</feature>
<feature type="transmembrane region" description="Helical" evidence="4">
    <location>
        <begin position="102"/>
        <end position="118"/>
    </location>
</feature>
<protein>
    <recommendedName>
        <fullName evidence="5">Histidine kinase/HSP90-like ATPase domain-containing protein</fullName>
    </recommendedName>
</protein>
<dbReference type="InterPro" id="IPR050482">
    <property type="entry name" value="Sensor_HK_TwoCompSys"/>
</dbReference>
<accession>A0A1V9A4D2</accession>
<dbReference type="GO" id="GO:0016301">
    <property type="term" value="F:kinase activity"/>
    <property type="evidence" value="ECO:0007669"/>
    <property type="project" value="UniProtKB-KW"/>
</dbReference>
<dbReference type="PANTHER" id="PTHR24421">
    <property type="entry name" value="NITRATE/NITRITE SENSOR PROTEIN NARX-RELATED"/>
    <property type="match status" value="1"/>
</dbReference>
<keyword evidence="2" id="KW-0418">Kinase</keyword>
<dbReference type="RefSeq" id="WP_139794737.1">
    <property type="nucleotide sequence ID" value="NZ_MWIH01000005.1"/>
</dbReference>